<dbReference type="PANTHER" id="PTHR43690:SF17">
    <property type="entry name" value="PROTEIN YHJJ"/>
    <property type="match status" value="1"/>
</dbReference>
<reference evidence="3 4" key="1">
    <citation type="submission" date="2019-01" db="EMBL/GenBank/DDBJ databases">
        <authorList>
            <person name="Chen W.-M."/>
        </authorList>
    </citation>
    <scope>NUCLEOTIDE SEQUENCE [LARGE SCALE GENOMIC DNA]</scope>
    <source>
        <strain evidence="3 4">YBJ-36</strain>
    </source>
</reference>
<dbReference type="EMBL" id="SACK01000004">
    <property type="protein sequence ID" value="RVU00698.1"/>
    <property type="molecule type" value="Genomic_DNA"/>
</dbReference>
<gene>
    <name evidence="3" type="ORF">EOD41_11930</name>
</gene>
<accession>A0A3S3TGT6</accession>
<feature type="transmembrane region" description="Helical" evidence="1">
    <location>
        <begin position="20"/>
        <end position="40"/>
    </location>
</feature>
<dbReference type="InterPro" id="IPR011249">
    <property type="entry name" value="Metalloenz_LuxS/M16"/>
</dbReference>
<name>A0A3S3TGT6_9SPHI</name>
<dbReference type="Pfam" id="PF05193">
    <property type="entry name" value="Peptidase_M16_C"/>
    <property type="match status" value="1"/>
</dbReference>
<keyword evidence="4" id="KW-1185">Reference proteome</keyword>
<evidence type="ECO:0000313" key="4">
    <source>
        <dbReference type="Proteomes" id="UP000282759"/>
    </source>
</evidence>
<keyword evidence="1" id="KW-0812">Transmembrane</keyword>
<keyword evidence="1" id="KW-0472">Membrane</keyword>
<dbReference type="AlphaFoldDB" id="A0A3S3TGT6"/>
<dbReference type="Pfam" id="PF12679">
    <property type="entry name" value="ABC2_membrane_2"/>
    <property type="match status" value="1"/>
</dbReference>
<dbReference type="GO" id="GO:0046872">
    <property type="term" value="F:metal ion binding"/>
    <property type="evidence" value="ECO:0007669"/>
    <property type="project" value="InterPro"/>
</dbReference>
<protein>
    <recommendedName>
        <fullName evidence="2">Peptidase M16 C-terminal domain-containing protein</fullName>
    </recommendedName>
</protein>
<dbReference type="GO" id="GO:0140359">
    <property type="term" value="F:ABC-type transporter activity"/>
    <property type="evidence" value="ECO:0007669"/>
    <property type="project" value="InterPro"/>
</dbReference>
<proteinExistence type="predicted"/>
<evidence type="ECO:0000259" key="2">
    <source>
        <dbReference type="Pfam" id="PF05193"/>
    </source>
</evidence>
<keyword evidence="1" id="KW-1133">Transmembrane helix</keyword>
<feature type="transmembrane region" description="Helical" evidence="1">
    <location>
        <begin position="117"/>
        <end position="138"/>
    </location>
</feature>
<dbReference type="PANTHER" id="PTHR43690">
    <property type="entry name" value="NARDILYSIN"/>
    <property type="match status" value="1"/>
</dbReference>
<dbReference type="OrthoDB" id="601823at2"/>
<feature type="domain" description="Peptidase M16 C-terminal" evidence="2">
    <location>
        <begin position="193"/>
        <end position="368"/>
    </location>
</feature>
<dbReference type="InterPro" id="IPR007863">
    <property type="entry name" value="Peptidase_M16_C"/>
</dbReference>
<sequence>MTKILKIARLELSILFYSPVAWLVLAIFMVQAGTGFFGMLSSFQELFMMGEKADNLTRMLFPGINGLFDKVLQTLYLYIPLLTMGLISRELSSGSIKLLLSSPVKITEIILGKYLTMLYYALMLIAILGIYSLIGVVIKDSLLYKSMMDRSRARYYNRANDPGAAFNDTISAVLGNYNFRRTGPSLKKLDMVNLDRVFSIYKERFANAANMAFVFTGNIDVKAAKPLFEKYLGSLPSTSTTEKPRDLVIDPPVGKISKTIIKGKEAKATVVMVYSGKYDFNNQNNIVFDALQENLNIRLIETLRERDGSVYSPRVDFNLVKEPAQRFSLTIQFGCDPANAEKLIASAQEEVRRLSAEGPQEENIAKWKAEWRRQRELDLRENGWWLNYIIRQLQSVADVKECNEDAKIVDAVDTSAVKKAAKQYLLNGNLIKFTLMPEAH</sequence>
<organism evidence="3 4">
    <name type="scientific">Mucilaginibacter limnophilus</name>
    <dbReference type="NCBI Taxonomy" id="1932778"/>
    <lineage>
        <taxon>Bacteria</taxon>
        <taxon>Pseudomonadati</taxon>
        <taxon>Bacteroidota</taxon>
        <taxon>Sphingobacteriia</taxon>
        <taxon>Sphingobacteriales</taxon>
        <taxon>Sphingobacteriaceae</taxon>
        <taxon>Mucilaginibacter</taxon>
    </lineage>
</organism>
<dbReference type="InterPro" id="IPR050626">
    <property type="entry name" value="Peptidase_M16"/>
</dbReference>
<evidence type="ECO:0000256" key="1">
    <source>
        <dbReference type="SAM" id="Phobius"/>
    </source>
</evidence>
<evidence type="ECO:0000313" key="3">
    <source>
        <dbReference type="EMBL" id="RVU00698.1"/>
    </source>
</evidence>
<comment type="caution">
    <text evidence="3">The sequence shown here is derived from an EMBL/GenBank/DDBJ whole genome shotgun (WGS) entry which is preliminary data.</text>
</comment>
<dbReference type="Gene3D" id="3.30.830.10">
    <property type="entry name" value="Metalloenzyme, LuxS/M16 peptidase-like"/>
    <property type="match status" value="2"/>
</dbReference>
<dbReference type="GO" id="GO:0005886">
    <property type="term" value="C:plasma membrane"/>
    <property type="evidence" value="ECO:0007669"/>
    <property type="project" value="UniProtKB-SubCell"/>
</dbReference>
<dbReference type="Proteomes" id="UP000282759">
    <property type="component" value="Unassembled WGS sequence"/>
</dbReference>
<dbReference type="SUPFAM" id="SSF63411">
    <property type="entry name" value="LuxS/MPP-like metallohydrolase"/>
    <property type="match status" value="2"/>
</dbReference>
<dbReference type="RefSeq" id="WP_127705119.1">
    <property type="nucleotide sequence ID" value="NZ_SACK01000004.1"/>
</dbReference>